<feature type="domain" description="Indole-3-glycerol phosphate synthase" evidence="9">
    <location>
        <begin position="12"/>
        <end position="267"/>
    </location>
</feature>
<sequence>MNQTNIDTPDILKTILAKKSEEVASRKLNLPVDALKDYAQTVGSPRGFYQSLRSKADAGKPAIIAEIKKASPSQGVIRENFKPLEIALDYAFNGASCLSVLTDKQFFQGAEAHLQMVRERCPLPVIRKDFMIDSYQIYESRALGADCILLIVAALSDDQLQELAETAKLLGMDVLAEVHDAAELERALKLDTKLIGINNRNLRTFEVSLQTTLELKNSVPADRLVVTESGIHTQADVKLMTEHGIYTFLVGEAFMRAEHPGQKMRELFA</sequence>
<dbReference type="InterPro" id="IPR011060">
    <property type="entry name" value="RibuloseP-bd_barrel"/>
</dbReference>
<dbReference type="InterPro" id="IPR013785">
    <property type="entry name" value="Aldolase_TIM"/>
</dbReference>
<organism evidence="10 11">
    <name type="scientific">Methylomonas paludis</name>
    <dbReference type="NCBI Taxonomy" id="1173101"/>
    <lineage>
        <taxon>Bacteria</taxon>
        <taxon>Pseudomonadati</taxon>
        <taxon>Pseudomonadota</taxon>
        <taxon>Gammaproteobacteria</taxon>
        <taxon>Methylococcales</taxon>
        <taxon>Methylococcaceae</taxon>
        <taxon>Methylomonas</taxon>
    </lineage>
</organism>
<comment type="similarity">
    <text evidence="8">Belongs to the TrpC family.</text>
</comment>
<dbReference type="NCBIfam" id="NF001370">
    <property type="entry name" value="PRK00278.1-2"/>
    <property type="match status" value="1"/>
</dbReference>
<dbReference type="FunFam" id="3.20.20.70:FF:000024">
    <property type="entry name" value="Indole-3-glycerol phosphate synthase"/>
    <property type="match status" value="1"/>
</dbReference>
<comment type="pathway">
    <text evidence="2 8">Amino-acid biosynthesis; L-tryptophan biosynthesis; L-tryptophan from chorismate: step 4/5.</text>
</comment>
<dbReference type="NCBIfam" id="NF001377">
    <property type="entry name" value="PRK00278.2-4"/>
    <property type="match status" value="1"/>
</dbReference>
<dbReference type="Gene3D" id="3.20.20.70">
    <property type="entry name" value="Aldolase class I"/>
    <property type="match status" value="1"/>
</dbReference>
<evidence type="ECO:0000256" key="4">
    <source>
        <dbReference type="ARBA" id="ARBA00022793"/>
    </source>
</evidence>
<dbReference type="GO" id="GO:0004425">
    <property type="term" value="F:indole-3-glycerol-phosphate synthase activity"/>
    <property type="evidence" value="ECO:0007669"/>
    <property type="project" value="UniProtKB-UniRule"/>
</dbReference>
<keyword evidence="6 8" id="KW-0057">Aromatic amino acid biosynthesis</keyword>
<dbReference type="RefSeq" id="WP_215582311.1">
    <property type="nucleotide sequence ID" value="NZ_CP073754.1"/>
</dbReference>
<evidence type="ECO:0000313" key="11">
    <source>
        <dbReference type="Proteomes" id="UP000676649"/>
    </source>
</evidence>
<dbReference type="InterPro" id="IPR045186">
    <property type="entry name" value="Indole-3-glycerol_P_synth"/>
</dbReference>
<protein>
    <recommendedName>
        <fullName evidence="8">Indole-3-glycerol phosphate synthase</fullName>
        <shortName evidence="8">IGPS</shortName>
        <ecNumber evidence="8">4.1.1.48</ecNumber>
    </recommendedName>
</protein>
<evidence type="ECO:0000256" key="8">
    <source>
        <dbReference type="HAMAP-Rule" id="MF_00134"/>
    </source>
</evidence>
<keyword evidence="5 8" id="KW-0822">Tryptophan biosynthesis</keyword>
<keyword evidence="7 8" id="KW-0456">Lyase</keyword>
<dbReference type="EMBL" id="CP073754">
    <property type="protein sequence ID" value="QWF70845.1"/>
    <property type="molecule type" value="Genomic_DNA"/>
</dbReference>
<keyword evidence="3 8" id="KW-0028">Amino-acid biosynthesis</keyword>
<comment type="catalytic activity">
    <reaction evidence="1 8">
        <text>1-(2-carboxyphenylamino)-1-deoxy-D-ribulose 5-phosphate + H(+) = (1S,2R)-1-C-(indol-3-yl)glycerol 3-phosphate + CO2 + H2O</text>
        <dbReference type="Rhea" id="RHEA:23476"/>
        <dbReference type="ChEBI" id="CHEBI:15377"/>
        <dbReference type="ChEBI" id="CHEBI:15378"/>
        <dbReference type="ChEBI" id="CHEBI:16526"/>
        <dbReference type="ChEBI" id="CHEBI:58613"/>
        <dbReference type="ChEBI" id="CHEBI:58866"/>
        <dbReference type="EC" id="4.1.1.48"/>
    </reaction>
</comment>
<evidence type="ECO:0000259" key="9">
    <source>
        <dbReference type="Pfam" id="PF00218"/>
    </source>
</evidence>
<proteinExistence type="inferred from homology"/>
<dbReference type="AlphaFoldDB" id="A0A975MNE6"/>
<dbReference type="GO" id="GO:0000162">
    <property type="term" value="P:L-tryptophan biosynthetic process"/>
    <property type="evidence" value="ECO:0007669"/>
    <property type="project" value="UniProtKB-UniRule"/>
</dbReference>
<evidence type="ECO:0000256" key="6">
    <source>
        <dbReference type="ARBA" id="ARBA00023141"/>
    </source>
</evidence>
<dbReference type="HAMAP" id="MF_00134_B">
    <property type="entry name" value="IGPS_B"/>
    <property type="match status" value="1"/>
</dbReference>
<dbReference type="PANTHER" id="PTHR22854">
    <property type="entry name" value="TRYPTOPHAN BIOSYNTHESIS PROTEIN"/>
    <property type="match status" value="1"/>
</dbReference>
<evidence type="ECO:0000256" key="1">
    <source>
        <dbReference type="ARBA" id="ARBA00001633"/>
    </source>
</evidence>
<dbReference type="InterPro" id="IPR013798">
    <property type="entry name" value="Indole-3-glycerol_P_synth_dom"/>
</dbReference>
<dbReference type="GO" id="GO:0004640">
    <property type="term" value="F:phosphoribosylanthranilate isomerase activity"/>
    <property type="evidence" value="ECO:0007669"/>
    <property type="project" value="TreeGrafter"/>
</dbReference>
<reference evidence="10" key="1">
    <citation type="submission" date="2021-04" db="EMBL/GenBank/DDBJ databases">
        <title>Draft genome sequence data of methanotrophic Methylovulum sp. strain S1L and Methylomonas sp. strain S2AM isolated from boreal lake water columns.</title>
        <authorList>
            <person name="Rissanen A.J."/>
            <person name="Mangayil R."/>
            <person name="Svenning M.M."/>
            <person name="Khanongnuch R."/>
        </authorList>
    </citation>
    <scope>NUCLEOTIDE SEQUENCE</scope>
    <source>
        <strain evidence="10">S2AM</strain>
    </source>
</reference>
<dbReference type="EC" id="4.1.1.48" evidence="8"/>
<keyword evidence="11" id="KW-1185">Reference proteome</keyword>
<dbReference type="CDD" id="cd00331">
    <property type="entry name" value="IGPS"/>
    <property type="match status" value="1"/>
</dbReference>
<evidence type="ECO:0000256" key="3">
    <source>
        <dbReference type="ARBA" id="ARBA00022605"/>
    </source>
</evidence>
<evidence type="ECO:0000256" key="7">
    <source>
        <dbReference type="ARBA" id="ARBA00023239"/>
    </source>
</evidence>
<evidence type="ECO:0000256" key="5">
    <source>
        <dbReference type="ARBA" id="ARBA00022822"/>
    </source>
</evidence>
<gene>
    <name evidence="8 10" type="primary">trpC</name>
    <name evidence="10" type="ORF">KEF85_16270</name>
</gene>
<name>A0A975MNE6_9GAMM</name>
<evidence type="ECO:0000313" key="10">
    <source>
        <dbReference type="EMBL" id="QWF70845.1"/>
    </source>
</evidence>
<dbReference type="NCBIfam" id="NF001373">
    <property type="entry name" value="PRK00278.1-6"/>
    <property type="match status" value="1"/>
</dbReference>
<dbReference type="Proteomes" id="UP000676649">
    <property type="component" value="Chromosome"/>
</dbReference>
<accession>A0A975MNE6</accession>
<evidence type="ECO:0000256" key="2">
    <source>
        <dbReference type="ARBA" id="ARBA00004696"/>
    </source>
</evidence>
<dbReference type="SUPFAM" id="SSF51366">
    <property type="entry name" value="Ribulose-phoshate binding barrel"/>
    <property type="match status" value="1"/>
</dbReference>
<dbReference type="KEGG" id="mpad:KEF85_16270"/>
<dbReference type="PROSITE" id="PS00614">
    <property type="entry name" value="IGPS"/>
    <property type="match status" value="1"/>
</dbReference>
<dbReference type="PANTHER" id="PTHR22854:SF2">
    <property type="entry name" value="INDOLE-3-GLYCEROL-PHOSPHATE SYNTHASE"/>
    <property type="match status" value="1"/>
</dbReference>
<keyword evidence="4 8" id="KW-0210">Decarboxylase</keyword>
<dbReference type="Pfam" id="PF00218">
    <property type="entry name" value="IGPS"/>
    <property type="match status" value="1"/>
</dbReference>
<dbReference type="InterPro" id="IPR001468">
    <property type="entry name" value="Indole-3-GlycerolPSynthase_CS"/>
</dbReference>